<dbReference type="Pfam" id="PF04448">
    <property type="entry name" value="DUF551"/>
    <property type="match status" value="1"/>
</dbReference>
<feature type="domain" description="DUF551" evidence="1">
    <location>
        <begin position="50"/>
        <end position="97"/>
    </location>
</feature>
<dbReference type="InterPro" id="IPR038563">
    <property type="entry name" value="Endonuclease_7_sf"/>
</dbReference>
<dbReference type="Gene3D" id="3.40.1800.10">
    <property type="entry name" value="His-Me finger endonucleases"/>
    <property type="match status" value="1"/>
</dbReference>
<dbReference type="EMBL" id="LAZR01000275">
    <property type="protein sequence ID" value="KKN77661.1"/>
    <property type="molecule type" value="Genomic_DNA"/>
</dbReference>
<organism evidence="2">
    <name type="scientific">marine sediment metagenome</name>
    <dbReference type="NCBI Taxonomy" id="412755"/>
    <lineage>
        <taxon>unclassified sequences</taxon>
        <taxon>metagenomes</taxon>
        <taxon>ecological metagenomes</taxon>
    </lineage>
</organism>
<accession>A0A0F9VW21</accession>
<dbReference type="AlphaFoldDB" id="A0A0F9VW21"/>
<dbReference type="InterPro" id="IPR007539">
    <property type="entry name" value="DUF551"/>
</dbReference>
<proteinExistence type="predicted"/>
<evidence type="ECO:0000313" key="2">
    <source>
        <dbReference type="EMBL" id="KKN77661.1"/>
    </source>
</evidence>
<evidence type="ECO:0000259" key="1">
    <source>
        <dbReference type="Pfam" id="PF04448"/>
    </source>
</evidence>
<protein>
    <recommendedName>
        <fullName evidence="1">DUF551 domain-containing protein</fullName>
    </recommendedName>
</protein>
<name>A0A0F9VW21_9ZZZZ</name>
<reference evidence="2" key="1">
    <citation type="journal article" date="2015" name="Nature">
        <title>Complex archaea that bridge the gap between prokaryotes and eukaryotes.</title>
        <authorList>
            <person name="Spang A."/>
            <person name="Saw J.H."/>
            <person name="Jorgensen S.L."/>
            <person name="Zaremba-Niedzwiedzka K."/>
            <person name="Martijn J."/>
            <person name="Lind A.E."/>
            <person name="van Eijk R."/>
            <person name="Schleper C."/>
            <person name="Guy L."/>
            <person name="Ettema T.J."/>
        </authorList>
    </citation>
    <scope>NUCLEOTIDE SEQUENCE</scope>
</reference>
<comment type="caution">
    <text evidence="2">The sequence shown here is derived from an EMBL/GenBank/DDBJ whole genome shotgun (WGS) entry which is preliminary data.</text>
</comment>
<gene>
    <name evidence="2" type="ORF">LCGC14_0357860</name>
</gene>
<sequence length="136" mass="15988">MQCGHYHSMQIQYKGIPGWVCYDGRCLFCREKQLQAENKTLKEELETHRWIPVEETLPKKNESYLVFNNNVVMVFKWFGKEEQWGGLYSITHWKPITLPNKESSGKCNVGIGQFDHNPQILKKAIMYLKKPITLPE</sequence>